<evidence type="ECO:0000259" key="4">
    <source>
        <dbReference type="PROSITE" id="PS50932"/>
    </source>
</evidence>
<proteinExistence type="predicted"/>
<dbReference type="InterPro" id="IPR010982">
    <property type="entry name" value="Lambda_DNA-bd_dom_sf"/>
</dbReference>
<dbReference type="SUPFAM" id="SSF53822">
    <property type="entry name" value="Periplasmic binding protein-like I"/>
    <property type="match status" value="1"/>
</dbReference>
<protein>
    <submittedName>
        <fullName evidence="5">LacI family transcriptional regulator</fullName>
    </submittedName>
</protein>
<dbReference type="GO" id="GO:0003700">
    <property type="term" value="F:DNA-binding transcription factor activity"/>
    <property type="evidence" value="ECO:0007669"/>
    <property type="project" value="TreeGrafter"/>
</dbReference>
<dbReference type="RefSeq" id="WP_147926232.1">
    <property type="nucleotide sequence ID" value="NZ_VKAC01000005.1"/>
</dbReference>
<dbReference type="PANTHER" id="PTHR30146">
    <property type="entry name" value="LACI-RELATED TRANSCRIPTIONAL REPRESSOR"/>
    <property type="match status" value="1"/>
</dbReference>
<evidence type="ECO:0000313" key="5">
    <source>
        <dbReference type="EMBL" id="TXR56439.1"/>
    </source>
</evidence>
<dbReference type="InterPro" id="IPR028082">
    <property type="entry name" value="Peripla_BP_I"/>
</dbReference>
<dbReference type="CDD" id="cd01392">
    <property type="entry name" value="HTH_LacI"/>
    <property type="match status" value="1"/>
</dbReference>
<dbReference type="PROSITE" id="PS50932">
    <property type="entry name" value="HTH_LACI_2"/>
    <property type="match status" value="1"/>
</dbReference>
<evidence type="ECO:0000256" key="3">
    <source>
        <dbReference type="ARBA" id="ARBA00023163"/>
    </source>
</evidence>
<dbReference type="EMBL" id="VKAC01000005">
    <property type="protein sequence ID" value="TXR56439.1"/>
    <property type="molecule type" value="Genomic_DNA"/>
</dbReference>
<dbReference type="InterPro" id="IPR046335">
    <property type="entry name" value="LacI/GalR-like_sensor"/>
</dbReference>
<dbReference type="Gene3D" id="1.10.260.40">
    <property type="entry name" value="lambda repressor-like DNA-binding domains"/>
    <property type="match status" value="1"/>
</dbReference>
<accession>A0A5C8ZGV1</accession>
<dbReference type="SUPFAM" id="SSF47413">
    <property type="entry name" value="lambda repressor-like DNA-binding domains"/>
    <property type="match status" value="1"/>
</dbReference>
<dbReference type="OrthoDB" id="3258243at2"/>
<sequence length="341" mass="34987">MERPRRPTITDVAAEAGVAASTVSRAFTHPGRVNQHTRAHVLEVAARLGYAPNPLAQALESGRTSTVALVVPDIANPFFVGFVKGAERALASSQRTLVLADGRESAVAEEAVVQRLHRSVDGFVLVASRLDDDALRRAAALAPVVLVNRVTTGLPGVVADYVGGAEQIVSHLASLGHRRAVVLGGPTGSWSGARRWTGLQVAAGRHGVEVERLGPFSPTFEAGAAAADAVLGLRSAAGRDARPTAVVAHNDLLAMGVLARLAERGASVPDELSVVGFDDVFGAALCSPPLTTLAERSERAGALAVDALLSGGAPVGPGQPPQVVPTHLVVRRSTGPAPAPA</sequence>
<dbReference type="AlphaFoldDB" id="A0A5C8ZGV1"/>
<gene>
    <name evidence="5" type="ORF">FMM08_10110</name>
</gene>
<keyword evidence="6" id="KW-1185">Reference proteome</keyword>
<dbReference type="PANTHER" id="PTHR30146:SF109">
    <property type="entry name" value="HTH-TYPE TRANSCRIPTIONAL REGULATOR GALS"/>
    <property type="match status" value="1"/>
</dbReference>
<comment type="caution">
    <text evidence="5">The sequence shown here is derived from an EMBL/GenBank/DDBJ whole genome shotgun (WGS) entry which is preliminary data.</text>
</comment>
<keyword evidence="2" id="KW-0238">DNA-binding</keyword>
<evidence type="ECO:0000313" key="6">
    <source>
        <dbReference type="Proteomes" id="UP000321234"/>
    </source>
</evidence>
<dbReference type="SMART" id="SM00354">
    <property type="entry name" value="HTH_LACI"/>
    <property type="match status" value="1"/>
</dbReference>
<dbReference type="InterPro" id="IPR000843">
    <property type="entry name" value="HTH_LacI"/>
</dbReference>
<organism evidence="5 6">
    <name type="scientific">Quadrisphaera setariae</name>
    <dbReference type="NCBI Taxonomy" id="2593304"/>
    <lineage>
        <taxon>Bacteria</taxon>
        <taxon>Bacillati</taxon>
        <taxon>Actinomycetota</taxon>
        <taxon>Actinomycetes</taxon>
        <taxon>Kineosporiales</taxon>
        <taxon>Kineosporiaceae</taxon>
        <taxon>Quadrisphaera</taxon>
    </lineage>
</organism>
<dbReference type="GO" id="GO:0000976">
    <property type="term" value="F:transcription cis-regulatory region binding"/>
    <property type="evidence" value="ECO:0007669"/>
    <property type="project" value="TreeGrafter"/>
</dbReference>
<name>A0A5C8ZGV1_9ACTN</name>
<evidence type="ECO:0000256" key="2">
    <source>
        <dbReference type="ARBA" id="ARBA00023125"/>
    </source>
</evidence>
<keyword evidence="1" id="KW-0805">Transcription regulation</keyword>
<keyword evidence="3" id="KW-0804">Transcription</keyword>
<dbReference type="Gene3D" id="3.40.50.2300">
    <property type="match status" value="2"/>
</dbReference>
<reference evidence="5 6" key="1">
    <citation type="submission" date="2019-07" db="EMBL/GenBank/DDBJ databases">
        <title>Quadrisphaera sp. strain DD2A genome sequencing and assembly.</title>
        <authorList>
            <person name="Kim I."/>
        </authorList>
    </citation>
    <scope>NUCLEOTIDE SEQUENCE [LARGE SCALE GENOMIC DNA]</scope>
    <source>
        <strain evidence="5 6">DD2A</strain>
    </source>
</reference>
<evidence type="ECO:0000256" key="1">
    <source>
        <dbReference type="ARBA" id="ARBA00023015"/>
    </source>
</evidence>
<dbReference type="Proteomes" id="UP000321234">
    <property type="component" value="Unassembled WGS sequence"/>
</dbReference>
<dbReference type="Pfam" id="PF13377">
    <property type="entry name" value="Peripla_BP_3"/>
    <property type="match status" value="1"/>
</dbReference>
<dbReference type="CDD" id="cd06267">
    <property type="entry name" value="PBP1_LacI_sugar_binding-like"/>
    <property type="match status" value="1"/>
</dbReference>
<dbReference type="Pfam" id="PF00356">
    <property type="entry name" value="LacI"/>
    <property type="match status" value="1"/>
</dbReference>
<feature type="domain" description="HTH lacI-type" evidence="4">
    <location>
        <begin position="7"/>
        <end position="61"/>
    </location>
</feature>